<evidence type="ECO:0000259" key="8">
    <source>
        <dbReference type="SMART" id="SM00727"/>
    </source>
</evidence>
<dbReference type="Gene3D" id="1.25.40.10">
    <property type="entry name" value="Tetratricopeptide repeat domain"/>
    <property type="match status" value="1"/>
</dbReference>
<dbReference type="GO" id="GO:0030544">
    <property type="term" value="F:Hsp70 protein binding"/>
    <property type="evidence" value="ECO:0007669"/>
    <property type="project" value="TreeGrafter"/>
</dbReference>
<feature type="region of interest" description="Disordered" evidence="7">
    <location>
        <begin position="236"/>
        <end position="288"/>
    </location>
</feature>
<evidence type="ECO:0000256" key="1">
    <source>
        <dbReference type="ARBA" id="ARBA00009015"/>
    </source>
</evidence>
<dbReference type="CDD" id="cd14438">
    <property type="entry name" value="Hip_N"/>
    <property type="match status" value="1"/>
</dbReference>
<dbReference type="SMART" id="SM00028">
    <property type="entry name" value="TPR"/>
    <property type="match status" value="3"/>
</dbReference>
<evidence type="ECO:0000256" key="5">
    <source>
        <dbReference type="ARBA" id="ARBA00064040"/>
    </source>
</evidence>
<keyword evidence="3 6" id="KW-0802">TPR repeat</keyword>
<comment type="similarity">
    <text evidence="1">Belongs to the FAM10 family.</text>
</comment>
<evidence type="ECO:0000313" key="9">
    <source>
        <dbReference type="EMBL" id="JAV07609.1"/>
    </source>
</evidence>
<keyword evidence="2" id="KW-0677">Repeat</keyword>
<dbReference type="Gene3D" id="6.10.250.3420">
    <property type="match status" value="1"/>
</dbReference>
<evidence type="ECO:0000256" key="4">
    <source>
        <dbReference type="ARBA" id="ARBA00037033"/>
    </source>
</evidence>
<dbReference type="InterPro" id="IPR011990">
    <property type="entry name" value="TPR-like_helical_dom_sf"/>
</dbReference>
<dbReference type="Pfam" id="PF13414">
    <property type="entry name" value="TPR_11"/>
    <property type="match status" value="1"/>
</dbReference>
<protein>
    <submittedName>
        <fullName evidence="9">Putative hsp70-interacting protein hip/transient component of progesterone receptor complex</fullName>
    </submittedName>
</protein>
<dbReference type="FunFam" id="6.10.250.3420:FF:000001">
    <property type="entry name" value="Hsc70-interacting protein-like protein"/>
    <property type="match status" value="1"/>
</dbReference>
<sequence>MACPIGPEEIKKLKMFIGFCSQQPEIINMPQLSFFKEFILKMGGTVPEGVPPSFGEQSAPEPQPQPTQKPPSPPPAEEESEPESDVEIDREGCVEPDRDEPQEMGDAAKEPTDEDVDKAGDCRSQAAAAYSEQKYDEAIDLYTQAILLNPGNALFYAKRGQAFLKLVKPNACIRDCDRALQLNCDSAAAYKFRGRANRLLGNWEDAARDLRQACKIDYDEEADDWLREVTPNAKKLEQHRIKQERKKAEKELQARQERVRKAQEANRRAAEENRNRNDDGDGYPGGGANFADSDIFSAFKDPEVAAALQDIMSNPANIVKYQNNPKIVALLEKLGASQAGGGMPGFMGGFPGFGGPPGGFGGAGGAAGAPPAGDSANPPPKTDINDDGLD</sequence>
<dbReference type="SMART" id="SM00727">
    <property type="entry name" value="STI1"/>
    <property type="match status" value="1"/>
</dbReference>
<evidence type="ECO:0000256" key="3">
    <source>
        <dbReference type="ARBA" id="ARBA00022803"/>
    </source>
</evidence>
<feature type="region of interest" description="Disordered" evidence="7">
    <location>
        <begin position="45"/>
        <end position="118"/>
    </location>
</feature>
<dbReference type="SUPFAM" id="SSF48452">
    <property type="entry name" value="TPR-like"/>
    <property type="match status" value="1"/>
</dbReference>
<dbReference type="InterPro" id="IPR034649">
    <property type="entry name" value="Hip_N"/>
</dbReference>
<reference evidence="9" key="1">
    <citation type="submission" date="2016-12" db="EMBL/GenBank/DDBJ databases">
        <title>An insight into the sialome and mialome of the sand fly, Nyssomyia neivai.</title>
        <authorList>
            <person name="Sebastian V."/>
            <person name="Goulart T.M."/>
            <person name="Oliveira W."/>
            <person name="Calvo E."/>
            <person name="Oliveira L.F."/>
            <person name="Pinto M.C."/>
            <person name="Rosselino A.M."/>
            <person name="Ribeiro J.M."/>
        </authorList>
    </citation>
    <scope>NUCLEOTIDE SEQUENCE</scope>
</reference>
<dbReference type="Pfam" id="PF18253">
    <property type="entry name" value="HipN"/>
    <property type="match status" value="1"/>
</dbReference>
<dbReference type="InterPro" id="IPR041243">
    <property type="entry name" value="STI1/HOP_DP"/>
</dbReference>
<comment type="function">
    <text evidence="4">One HIP oligomer binds the ATPase domains of at least two HSC70 molecules dependent on activation of the HSC70 ATPase by HSP40. Stabilizes the ADP state of HSC70 that has a high affinity for substrate protein. Through its own chaperone activity, it may contribute to the interaction of HSC70 with various target proteins.</text>
</comment>
<evidence type="ECO:0000256" key="2">
    <source>
        <dbReference type="ARBA" id="ARBA00022737"/>
    </source>
</evidence>
<feature type="compositionally biased region" description="Pro residues" evidence="7">
    <location>
        <begin position="61"/>
        <end position="75"/>
    </location>
</feature>
<feature type="compositionally biased region" description="Basic and acidic residues" evidence="7">
    <location>
        <begin position="236"/>
        <end position="279"/>
    </location>
</feature>
<dbReference type="AlphaFoldDB" id="A0A1L8DMC5"/>
<dbReference type="GO" id="GO:0005634">
    <property type="term" value="C:nucleus"/>
    <property type="evidence" value="ECO:0007669"/>
    <property type="project" value="UniProtKB-ARBA"/>
</dbReference>
<feature type="compositionally biased region" description="Acidic residues" evidence="7">
    <location>
        <begin position="76"/>
        <end position="86"/>
    </location>
</feature>
<dbReference type="Gene3D" id="1.10.260.100">
    <property type="match status" value="1"/>
</dbReference>
<feature type="region of interest" description="Disordered" evidence="7">
    <location>
        <begin position="352"/>
        <end position="390"/>
    </location>
</feature>
<dbReference type="PROSITE" id="PS50005">
    <property type="entry name" value="TPR"/>
    <property type="match status" value="1"/>
</dbReference>
<evidence type="ECO:0000256" key="6">
    <source>
        <dbReference type="PROSITE-ProRule" id="PRU00339"/>
    </source>
</evidence>
<dbReference type="EMBL" id="GFDF01006475">
    <property type="protein sequence ID" value="JAV07609.1"/>
    <property type="molecule type" value="Transcribed_RNA"/>
</dbReference>
<feature type="compositionally biased region" description="Basic and acidic residues" evidence="7">
    <location>
        <begin position="87"/>
        <end position="118"/>
    </location>
</feature>
<dbReference type="InterPro" id="IPR019734">
    <property type="entry name" value="TPR_rpt"/>
</dbReference>
<accession>A0A1L8DMC5</accession>
<feature type="repeat" description="TPR" evidence="6">
    <location>
        <begin position="119"/>
        <end position="152"/>
    </location>
</feature>
<evidence type="ECO:0000256" key="7">
    <source>
        <dbReference type="SAM" id="MobiDB-lite"/>
    </source>
</evidence>
<dbReference type="InterPro" id="IPR006636">
    <property type="entry name" value="STI1_HS-bd"/>
</dbReference>
<feature type="compositionally biased region" description="Gly residues" evidence="7">
    <location>
        <begin position="352"/>
        <end position="367"/>
    </location>
</feature>
<organism evidence="9">
    <name type="scientific">Nyssomyia neivai</name>
    <dbReference type="NCBI Taxonomy" id="330878"/>
    <lineage>
        <taxon>Eukaryota</taxon>
        <taxon>Metazoa</taxon>
        <taxon>Ecdysozoa</taxon>
        <taxon>Arthropoda</taxon>
        <taxon>Hexapoda</taxon>
        <taxon>Insecta</taxon>
        <taxon>Pterygota</taxon>
        <taxon>Neoptera</taxon>
        <taxon>Endopterygota</taxon>
        <taxon>Diptera</taxon>
        <taxon>Nematocera</taxon>
        <taxon>Psychodoidea</taxon>
        <taxon>Psychodidae</taxon>
        <taxon>Nyssomyia</taxon>
    </lineage>
</organism>
<dbReference type="PANTHER" id="PTHR45883">
    <property type="entry name" value="HSC70-INTERACTING PROTEIN"/>
    <property type="match status" value="1"/>
</dbReference>
<dbReference type="GO" id="GO:0046983">
    <property type="term" value="F:protein dimerization activity"/>
    <property type="evidence" value="ECO:0007669"/>
    <property type="project" value="InterPro"/>
</dbReference>
<dbReference type="Pfam" id="PF17830">
    <property type="entry name" value="STI1-HOP_DP"/>
    <property type="match status" value="1"/>
</dbReference>
<dbReference type="PANTHER" id="PTHR45883:SF2">
    <property type="entry name" value="HSC70-INTERACTING PROTEIN"/>
    <property type="match status" value="1"/>
</dbReference>
<feature type="domain" description="STI1" evidence="8">
    <location>
        <begin position="292"/>
        <end position="331"/>
    </location>
</feature>
<dbReference type="GO" id="GO:1902494">
    <property type="term" value="C:catalytic complex"/>
    <property type="evidence" value="ECO:0007669"/>
    <property type="project" value="UniProtKB-ARBA"/>
</dbReference>
<dbReference type="FunFam" id="1.25.40.10:FF:000112">
    <property type="entry name" value="FAM10 family protein"/>
    <property type="match status" value="1"/>
</dbReference>
<proteinExistence type="inferred from homology"/>
<comment type="subunit">
    <text evidence="5">Homotetramer. Interacts with Hsc70 as well as DNAJ homologs and Hsp90.</text>
</comment>
<name>A0A1L8DMC5_9DIPT</name>